<protein>
    <submittedName>
        <fullName evidence="1">Uncharacterized protein</fullName>
    </submittedName>
</protein>
<dbReference type="RefSeq" id="XP_060292234.1">
    <property type="nucleotide sequence ID" value="XM_060446855.1"/>
</dbReference>
<evidence type="ECO:0000313" key="2">
    <source>
        <dbReference type="Proteomes" id="UP001172101"/>
    </source>
</evidence>
<name>A0AA40A0Q5_9PEZI</name>
<dbReference type="GeneID" id="85330125"/>
<sequence>MTFVFGTATLVLSATSAKHCNEGIFLQRPLIRSPALGRNKHTFLVPFADIDLWAKGQTEPDRIVSCESIIAKSALSSRGWAAQERIVAKRILHYTRTEMI</sequence>
<keyword evidence="2" id="KW-1185">Reference proteome</keyword>
<dbReference type="AlphaFoldDB" id="A0AA40A0Q5"/>
<proteinExistence type="predicted"/>
<reference evidence="1" key="1">
    <citation type="submission" date="2023-06" db="EMBL/GenBank/DDBJ databases">
        <title>Genome-scale phylogeny and comparative genomics of the fungal order Sordariales.</title>
        <authorList>
            <consortium name="Lawrence Berkeley National Laboratory"/>
            <person name="Hensen N."/>
            <person name="Bonometti L."/>
            <person name="Westerberg I."/>
            <person name="Brannstrom I.O."/>
            <person name="Guillou S."/>
            <person name="Cros-Aarteil S."/>
            <person name="Calhoun S."/>
            <person name="Haridas S."/>
            <person name="Kuo A."/>
            <person name="Mondo S."/>
            <person name="Pangilinan J."/>
            <person name="Riley R."/>
            <person name="LaButti K."/>
            <person name="Andreopoulos B."/>
            <person name="Lipzen A."/>
            <person name="Chen C."/>
            <person name="Yanf M."/>
            <person name="Daum C."/>
            <person name="Ng V."/>
            <person name="Clum A."/>
            <person name="Steindorff A."/>
            <person name="Ohm R."/>
            <person name="Martin F."/>
            <person name="Silar P."/>
            <person name="Natvig D."/>
            <person name="Lalanne C."/>
            <person name="Gautier V."/>
            <person name="Ament-velasquez S.L."/>
            <person name="Kruys A."/>
            <person name="Hutchinson M.I."/>
            <person name="Powell A.J."/>
            <person name="Barry K."/>
            <person name="Miller A.N."/>
            <person name="Grigoriev I.V."/>
            <person name="Debuchy R."/>
            <person name="Gladieux P."/>
            <person name="Thoren M.H."/>
            <person name="Johannesson H."/>
        </authorList>
    </citation>
    <scope>NUCLEOTIDE SEQUENCE</scope>
    <source>
        <strain evidence="1">SMH2392-1A</strain>
    </source>
</reference>
<evidence type="ECO:0000313" key="1">
    <source>
        <dbReference type="EMBL" id="KAK0707140.1"/>
    </source>
</evidence>
<dbReference type="Proteomes" id="UP001172101">
    <property type="component" value="Unassembled WGS sequence"/>
</dbReference>
<dbReference type="EMBL" id="JAUIRO010000007">
    <property type="protein sequence ID" value="KAK0707140.1"/>
    <property type="molecule type" value="Genomic_DNA"/>
</dbReference>
<accession>A0AA40A0Q5</accession>
<gene>
    <name evidence="1" type="ORF">B0T26DRAFT_791170</name>
</gene>
<organism evidence="1 2">
    <name type="scientific">Lasiosphaeria miniovina</name>
    <dbReference type="NCBI Taxonomy" id="1954250"/>
    <lineage>
        <taxon>Eukaryota</taxon>
        <taxon>Fungi</taxon>
        <taxon>Dikarya</taxon>
        <taxon>Ascomycota</taxon>
        <taxon>Pezizomycotina</taxon>
        <taxon>Sordariomycetes</taxon>
        <taxon>Sordariomycetidae</taxon>
        <taxon>Sordariales</taxon>
        <taxon>Lasiosphaeriaceae</taxon>
        <taxon>Lasiosphaeria</taxon>
    </lineage>
</organism>
<comment type="caution">
    <text evidence="1">The sequence shown here is derived from an EMBL/GenBank/DDBJ whole genome shotgun (WGS) entry which is preliminary data.</text>
</comment>